<dbReference type="OrthoDB" id="9804590at2"/>
<evidence type="ECO:0000259" key="6">
    <source>
        <dbReference type="Pfam" id="PF05175"/>
    </source>
</evidence>
<feature type="binding site" evidence="4">
    <location>
        <position position="382"/>
    </location>
    <ligand>
        <name>S-adenosyl-L-methionine</name>
        <dbReference type="ChEBI" id="CHEBI:59789"/>
    </ligand>
</feature>
<feature type="binding site" evidence="4">
    <location>
        <position position="281"/>
    </location>
    <ligand>
        <name>S-adenosyl-L-methionine</name>
        <dbReference type="ChEBI" id="CHEBI:59789"/>
    </ligand>
</feature>
<dbReference type="InterPro" id="IPR012340">
    <property type="entry name" value="NA-bd_OB-fold"/>
</dbReference>
<dbReference type="Gene3D" id="2.40.50.140">
    <property type="entry name" value="Nucleic acid-binding proteins"/>
    <property type="match status" value="1"/>
</dbReference>
<protein>
    <submittedName>
        <fullName evidence="7">Class I SAM-dependent RNA methyltransferase</fullName>
    </submittedName>
</protein>
<feature type="binding site" evidence="4">
    <location>
        <position position="331"/>
    </location>
    <ligand>
        <name>S-adenosyl-L-methionine</name>
        <dbReference type="ChEBI" id="CHEBI:59789"/>
    </ligand>
</feature>
<evidence type="ECO:0000256" key="2">
    <source>
        <dbReference type="ARBA" id="ARBA00022679"/>
    </source>
</evidence>
<evidence type="ECO:0000313" key="7">
    <source>
        <dbReference type="EMBL" id="TXD36600.1"/>
    </source>
</evidence>
<name>A0A5C6X5Z7_9DELT</name>
<dbReference type="AlphaFoldDB" id="A0A5C6X5Z7"/>
<organism evidence="7 8">
    <name type="scientific">Lujinxingia vulgaris</name>
    <dbReference type="NCBI Taxonomy" id="2600176"/>
    <lineage>
        <taxon>Bacteria</taxon>
        <taxon>Deltaproteobacteria</taxon>
        <taxon>Bradymonadales</taxon>
        <taxon>Lujinxingiaceae</taxon>
        <taxon>Lujinxingia</taxon>
    </lineage>
</organism>
<feature type="binding site" evidence="4">
    <location>
        <position position="308"/>
    </location>
    <ligand>
        <name>S-adenosyl-L-methionine</name>
        <dbReference type="ChEBI" id="CHEBI:59789"/>
    </ligand>
</feature>
<comment type="caution">
    <text evidence="7">The sequence shown here is derived from an EMBL/GenBank/DDBJ whole genome shotgun (WGS) entry which is preliminary data.</text>
</comment>
<dbReference type="PANTHER" id="PTHR11061">
    <property type="entry name" value="RNA M5U METHYLTRANSFERASE"/>
    <property type="match status" value="1"/>
</dbReference>
<comment type="similarity">
    <text evidence="4">Belongs to the class I-like SAM-binding methyltransferase superfamily. RNA M5U methyltransferase family.</text>
</comment>
<dbReference type="RefSeq" id="WP_146981728.1">
    <property type="nucleotide sequence ID" value="NZ_VOSM01000005.1"/>
</dbReference>
<accession>A0A5C6X5Z7</accession>
<evidence type="ECO:0000313" key="8">
    <source>
        <dbReference type="Proteomes" id="UP000321412"/>
    </source>
</evidence>
<keyword evidence="1 4" id="KW-0489">Methyltransferase</keyword>
<dbReference type="PROSITE" id="PS01230">
    <property type="entry name" value="TRMA_1"/>
    <property type="match status" value="1"/>
</dbReference>
<feature type="domain" description="Methyltransferase small" evidence="6">
    <location>
        <begin position="270"/>
        <end position="361"/>
    </location>
</feature>
<evidence type="ECO:0000256" key="1">
    <source>
        <dbReference type="ARBA" id="ARBA00022603"/>
    </source>
</evidence>
<dbReference type="SUPFAM" id="SSF53335">
    <property type="entry name" value="S-adenosyl-L-methionine-dependent methyltransferases"/>
    <property type="match status" value="1"/>
</dbReference>
<keyword evidence="2 4" id="KW-0808">Transferase</keyword>
<dbReference type="Pfam" id="PF05175">
    <property type="entry name" value="MTS"/>
    <property type="match status" value="1"/>
</dbReference>
<dbReference type="InterPro" id="IPR030390">
    <property type="entry name" value="MeTrfase_TrmA_AS"/>
</dbReference>
<dbReference type="PANTHER" id="PTHR11061:SF30">
    <property type="entry name" value="TRNA (URACIL(54)-C(5))-METHYLTRANSFERASE"/>
    <property type="match status" value="1"/>
</dbReference>
<evidence type="ECO:0000256" key="3">
    <source>
        <dbReference type="ARBA" id="ARBA00022691"/>
    </source>
</evidence>
<dbReference type="Gene3D" id="3.40.50.150">
    <property type="entry name" value="Vaccinia Virus protein VP39"/>
    <property type="match status" value="1"/>
</dbReference>
<dbReference type="InterPro" id="IPR010280">
    <property type="entry name" value="U5_MeTrfase_fam"/>
</dbReference>
<sequence length="455" mass="49226">MSKTIDDVVIAGIDANFEGWVELEGRRVLAPGVVPGDRVDLEVVASSQHHPRDFARAARVHARGEGFELPVCAHAGPVRGRCGGCPGMHVRAPLRAQILQDRVTELLGDRQLRWSWHEAPRPLGYRNRSNFVVTRRAGRLLLGSYAPRSQDVAAMSGCQVVRPILSRVQAESEVRLGALGVPVSDEAQGLRYISVRAAGQPGAGEVVVVELVVREPDADWLEAATEAIMAIEAVQGVALTVNDRDTNAIRVDASRTLAGDCRLIERYGEVELAIDPGAFAQLNVEVASTMYRQAASWVQGAQVIWDLYCGIGGLGLNAAVGRENVRIFGAESVASAIESARLNAARAGVDARYRVVDLGSADWRAGCPDEGTMARPEAILLNPPRKGLSRALREGLSKPRALGAKMLVYMSCDVSSFARDTEVLEQAGWRLVELQAHDMLPQTTHVELLGRFELT</sequence>
<feature type="active site" description="Nucleophile" evidence="4">
    <location>
        <position position="412"/>
    </location>
</feature>
<proteinExistence type="inferred from homology"/>
<reference evidence="7 8" key="1">
    <citation type="submission" date="2019-08" db="EMBL/GenBank/DDBJ databases">
        <title>Bradymonadales sp. TMQ4.</title>
        <authorList>
            <person name="Liang Q."/>
        </authorList>
    </citation>
    <scope>NUCLEOTIDE SEQUENCE [LARGE SCALE GENOMIC DNA]</scope>
    <source>
        <strain evidence="7 8">TMQ4</strain>
    </source>
</reference>
<dbReference type="Gene3D" id="2.40.50.1070">
    <property type="match status" value="1"/>
</dbReference>
<evidence type="ECO:0000256" key="4">
    <source>
        <dbReference type="PROSITE-ProRule" id="PRU01024"/>
    </source>
</evidence>
<dbReference type="GO" id="GO:0070041">
    <property type="term" value="F:rRNA (uridine-C5-)-methyltransferase activity"/>
    <property type="evidence" value="ECO:0007669"/>
    <property type="project" value="TreeGrafter"/>
</dbReference>
<dbReference type="InterPro" id="IPR007848">
    <property type="entry name" value="Small_mtfrase_dom"/>
</dbReference>
<dbReference type="GO" id="GO:0070475">
    <property type="term" value="P:rRNA base methylation"/>
    <property type="evidence" value="ECO:0007669"/>
    <property type="project" value="TreeGrafter"/>
</dbReference>
<keyword evidence="3 4" id="KW-0949">S-adenosyl-L-methionine</keyword>
<dbReference type="PROSITE" id="PS51687">
    <property type="entry name" value="SAM_MT_RNA_M5U"/>
    <property type="match status" value="1"/>
</dbReference>
<evidence type="ECO:0000256" key="5">
    <source>
        <dbReference type="PROSITE-ProRule" id="PRU10015"/>
    </source>
</evidence>
<dbReference type="Proteomes" id="UP000321412">
    <property type="component" value="Unassembled WGS sequence"/>
</dbReference>
<keyword evidence="8" id="KW-1185">Reference proteome</keyword>
<feature type="active site" evidence="5">
    <location>
        <position position="412"/>
    </location>
</feature>
<dbReference type="EMBL" id="VOSM01000005">
    <property type="protein sequence ID" value="TXD36600.1"/>
    <property type="molecule type" value="Genomic_DNA"/>
</dbReference>
<gene>
    <name evidence="7" type="ORF">FRC98_12245</name>
</gene>
<dbReference type="InterPro" id="IPR029063">
    <property type="entry name" value="SAM-dependent_MTases_sf"/>
</dbReference>